<name>A0ABT8EJ66_9BURK</name>
<sequence>MLGLTMITGSLGACSNMASSPPAAQQLALANPATVHCISMGGESISHRTSGGEYSTCRLRDGSELEEWRFYRQSFPHLY</sequence>
<dbReference type="EMBL" id="JAJHNU010000001">
    <property type="protein sequence ID" value="MDN4121175.1"/>
    <property type="molecule type" value="Genomic_DNA"/>
</dbReference>
<dbReference type="Pfam" id="PF03891">
    <property type="entry name" value="DUF333"/>
    <property type="match status" value="1"/>
</dbReference>
<evidence type="ECO:0000313" key="2">
    <source>
        <dbReference type="Proteomes" id="UP001168613"/>
    </source>
</evidence>
<organism evidence="1 2">
    <name type="scientific">Alcaligenes endophyticus</name>
    <dbReference type="NCBI Taxonomy" id="1929088"/>
    <lineage>
        <taxon>Bacteria</taxon>
        <taxon>Pseudomonadati</taxon>
        <taxon>Pseudomonadota</taxon>
        <taxon>Betaproteobacteria</taxon>
        <taxon>Burkholderiales</taxon>
        <taxon>Alcaligenaceae</taxon>
        <taxon>Alcaligenes</taxon>
    </lineage>
</organism>
<evidence type="ECO:0000313" key="1">
    <source>
        <dbReference type="EMBL" id="MDN4121175.1"/>
    </source>
</evidence>
<protein>
    <submittedName>
        <fullName evidence="1">DUF333 domain-containing protein</fullName>
    </submittedName>
</protein>
<gene>
    <name evidence="1" type="ORF">LMS43_07740</name>
</gene>
<reference evidence="1" key="1">
    <citation type="submission" date="2021-11" db="EMBL/GenBank/DDBJ databases">
        <title>Draft genome sequence of Alcaligenes endophyticus type strain CCUG 75668T.</title>
        <authorList>
            <person name="Salva-Serra F."/>
            <person name="Duran R.E."/>
            <person name="Seeger M."/>
            <person name="Moore E.R.B."/>
            <person name="Jaen-Luchoro D."/>
        </authorList>
    </citation>
    <scope>NUCLEOTIDE SEQUENCE</scope>
    <source>
        <strain evidence="1">CCUG 75668</strain>
    </source>
</reference>
<proteinExistence type="predicted"/>
<dbReference type="InterPro" id="IPR005590">
    <property type="entry name" value="DUF333"/>
</dbReference>
<comment type="caution">
    <text evidence="1">The sequence shown here is derived from an EMBL/GenBank/DDBJ whole genome shotgun (WGS) entry which is preliminary data.</text>
</comment>
<dbReference type="RefSeq" id="WP_290459126.1">
    <property type="nucleotide sequence ID" value="NZ_JAJHNU010000001.1"/>
</dbReference>
<keyword evidence="2" id="KW-1185">Reference proteome</keyword>
<dbReference type="Proteomes" id="UP001168613">
    <property type="component" value="Unassembled WGS sequence"/>
</dbReference>
<accession>A0ABT8EJ66</accession>